<reference evidence="1 2" key="1">
    <citation type="journal article" date="2015" name="Genome Announc.">
        <title>Expanding the biotechnology potential of lactobacilli through comparative genomics of 213 strains and associated genera.</title>
        <authorList>
            <person name="Sun Z."/>
            <person name="Harris H.M."/>
            <person name="McCann A."/>
            <person name="Guo C."/>
            <person name="Argimon S."/>
            <person name="Zhang W."/>
            <person name="Yang X."/>
            <person name="Jeffery I.B."/>
            <person name="Cooney J.C."/>
            <person name="Kagawa T.F."/>
            <person name="Liu W."/>
            <person name="Song Y."/>
            <person name="Salvetti E."/>
            <person name="Wrobel A."/>
            <person name="Rasinkangas P."/>
            <person name="Parkhill J."/>
            <person name="Rea M.C."/>
            <person name="O'Sullivan O."/>
            <person name="Ritari J."/>
            <person name="Douillard F.P."/>
            <person name="Paul Ross R."/>
            <person name="Yang R."/>
            <person name="Briner A.E."/>
            <person name="Felis G.E."/>
            <person name="de Vos W.M."/>
            <person name="Barrangou R."/>
            <person name="Klaenhammer T.R."/>
            <person name="Caufield P.W."/>
            <person name="Cui Y."/>
            <person name="Zhang H."/>
            <person name="O'Toole P.W."/>
        </authorList>
    </citation>
    <scope>NUCLEOTIDE SEQUENCE [LARGE SCALE GENOMIC DNA]</scope>
    <source>
        <strain evidence="1 2">ATCC 53295</strain>
    </source>
</reference>
<dbReference type="STRING" id="357278.IV61_GL000288"/>
<dbReference type="GeneID" id="97414012"/>
<dbReference type="RefSeq" id="WP_020090394.1">
    <property type="nucleotide sequence ID" value="NZ_AZCZ01000012.1"/>
</dbReference>
<name>A0A0R1GTF4_9LACO</name>
<protein>
    <recommendedName>
        <fullName evidence="3">DUF2877 domain-containing protein</fullName>
    </recommendedName>
</protein>
<gene>
    <name evidence="1" type="ORF">FD07_GL000304</name>
</gene>
<dbReference type="PATRIC" id="fig|1267003.4.peg.322"/>
<dbReference type="Proteomes" id="UP000051176">
    <property type="component" value="Unassembled WGS sequence"/>
</dbReference>
<dbReference type="eggNOG" id="ENOG502ZCE5">
    <property type="taxonomic scope" value="Bacteria"/>
</dbReference>
<organism evidence="1 2">
    <name type="scientific">Levilactobacillus parabrevis ATCC 53295</name>
    <dbReference type="NCBI Taxonomy" id="1267003"/>
    <lineage>
        <taxon>Bacteria</taxon>
        <taxon>Bacillati</taxon>
        <taxon>Bacillota</taxon>
        <taxon>Bacilli</taxon>
        <taxon>Lactobacillales</taxon>
        <taxon>Lactobacillaceae</taxon>
        <taxon>Levilactobacillus</taxon>
    </lineage>
</organism>
<dbReference type="AlphaFoldDB" id="A0A0R1GTF4"/>
<dbReference type="InterPro" id="IPR021530">
    <property type="entry name" value="AllH-like"/>
</dbReference>
<comment type="caution">
    <text evidence="1">The sequence shown here is derived from an EMBL/GenBank/DDBJ whole genome shotgun (WGS) entry which is preliminary data.</text>
</comment>
<keyword evidence="2" id="KW-1185">Reference proteome</keyword>
<dbReference type="EMBL" id="AZCZ01000012">
    <property type="protein sequence ID" value="KRK37247.1"/>
    <property type="molecule type" value="Genomic_DNA"/>
</dbReference>
<evidence type="ECO:0008006" key="3">
    <source>
        <dbReference type="Google" id="ProtNLM"/>
    </source>
</evidence>
<proteinExistence type="predicted"/>
<sequence length="284" mass="32679">MREVEVLGDHVLLTLEDRDWYVHSVFEHTFNLTDKQHTPLVILTGDRSKLLPGGLYLPPRDFTDLLSQIRDTRKVAFRGDSFYIETYQDFWRLRIVDTFRADLLTEGIRSDRLGYLLNNCRNIDRQTGFDQPFQDFLRAETSPYQKETSWLTNAVTVQWGVDFFIGRGRGLTPSGDDFLLGWILIDWLSGNHQELRAAVASRIEDASYTTDVGRSYLYYALRRRFSSALLGIVRYLKGNEPLENLDNLLAEAIEYGNTSGIDCLAGIVSALVYKQVNLDLDLKY</sequence>
<dbReference type="OrthoDB" id="4933449at2"/>
<evidence type="ECO:0000313" key="2">
    <source>
        <dbReference type="Proteomes" id="UP000051176"/>
    </source>
</evidence>
<evidence type="ECO:0000313" key="1">
    <source>
        <dbReference type="EMBL" id="KRK37247.1"/>
    </source>
</evidence>
<dbReference type="Pfam" id="PF11392">
    <property type="entry name" value="AllH"/>
    <property type="match status" value="1"/>
</dbReference>
<accession>A0A0R1GTF4</accession>